<reference evidence="2" key="1">
    <citation type="journal article" date="2022" name="bioRxiv">
        <title>Sequencing and chromosome-scale assembly of the giantPleurodeles waltlgenome.</title>
        <authorList>
            <person name="Brown T."/>
            <person name="Elewa A."/>
            <person name="Iarovenko S."/>
            <person name="Subramanian E."/>
            <person name="Araus A.J."/>
            <person name="Petzold A."/>
            <person name="Susuki M."/>
            <person name="Suzuki K.-i.T."/>
            <person name="Hayashi T."/>
            <person name="Toyoda A."/>
            <person name="Oliveira C."/>
            <person name="Osipova E."/>
            <person name="Leigh N.D."/>
            <person name="Simon A."/>
            <person name="Yun M.H."/>
        </authorList>
    </citation>
    <scope>NUCLEOTIDE SEQUENCE</scope>
    <source>
        <strain evidence="2">20211129_DDA</strain>
        <tissue evidence="2">Liver</tissue>
    </source>
</reference>
<name>A0AAV7QUV2_PLEWA</name>
<accession>A0AAV7QUV2</accession>
<organism evidence="2 3">
    <name type="scientific">Pleurodeles waltl</name>
    <name type="common">Iberian ribbed newt</name>
    <dbReference type="NCBI Taxonomy" id="8319"/>
    <lineage>
        <taxon>Eukaryota</taxon>
        <taxon>Metazoa</taxon>
        <taxon>Chordata</taxon>
        <taxon>Craniata</taxon>
        <taxon>Vertebrata</taxon>
        <taxon>Euteleostomi</taxon>
        <taxon>Amphibia</taxon>
        <taxon>Batrachia</taxon>
        <taxon>Caudata</taxon>
        <taxon>Salamandroidea</taxon>
        <taxon>Salamandridae</taxon>
        <taxon>Pleurodelinae</taxon>
        <taxon>Pleurodeles</taxon>
    </lineage>
</organism>
<evidence type="ECO:0000256" key="1">
    <source>
        <dbReference type="SAM" id="MobiDB-lite"/>
    </source>
</evidence>
<dbReference type="AlphaFoldDB" id="A0AAV7QUV2"/>
<comment type="caution">
    <text evidence="2">The sequence shown here is derived from an EMBL/GenBank/DDBJ whole genome shotgun (WGS) entry which is preliminary data.</text>
</comment>
<dbReference type="EMBL" id="JANPWB010000010">
    <property type="protein sequence ID" value="KAJ1143760.1"/>
    <property type="molecule type" value="Genomic_DNA"/>
</dbReference>
<feature type="compositionally biased region" description="Basic and acidic residues" evidence="1">
    <location>
        <begin position="44"/>
        <end position="54"/>
    </location>
</feature>
<feature type="compositionally biased region" description="Basic and acidic residues" evidence="1">
    <location>
        <begin position="92"/>
        <end position="109"/>
    </location>
</feature>
<dbReference type="Proteomes" id="UP001066276">
    <property type="component" value="Chromosome 6"/>
</dbReference>
<feature type="compositionally biased region" description="Basic and acidic residues" evidence="1">
    <location>
        <begin position="61"/>
        <end position="84"/>
    </location>
</feature>
<evidence type="ECO:0000313" key="3">
    <source>
        <dbReference type="Proteomes" id="UP001066276"/>
    </source>
</evidence>
<gene>
    <name evidence="2" type="ORF">NDU88_010065</name>
</gene>
<proteinExistence type="predicted"/>
<keyword evidence="3" id="KW-1185">Reference proteome</keyword>
<feature type="region of interest" description="Disordered" evidence="1">
    <location>
        <begin position="1"/>
        <end position="109"/>
    </location>
</feature>
<sequence length="151" mass="17540">MADAPDWRWPCGDFREEDGSPCSLDVDDARTTLENPDIWVPSGTKREDGLQGKNEEEDTEEPRREENGENTEDLEKKADDDRRNGNSVVPREAADQGRKGKNRDMLTDCHAPRGTWLTKVHRRSTLLGFRKPGLYEVKSLKWKMTMWTWEY</sequence>
<evidence type="ECO:0000313" key="2">
    <source>
        <dbReference type="EMBL" id="KAJ1143760.1"/>
    </source>
</evidence>
<protein>
    <submittedName>
        <fullName evidence="2">Uncharacterized protein</fullName>
    </submittedName>
</protein>